<sequence length="173" mass="18550">MDYERVGISNFKGSSMGMVLVLFILLVIVTSAFCSWNNGNRINNGSDDDDNGSSSISSTRSFTITNNSETIRFQLNGLTQGATPPTPSSILNRSGGQNFFSVPTVLNRDVRVTASYLGYNLNGNPAGFIEFTLRVQTAFSGNIYVVRTSIINVTASAPVTWGTTATSLTIIDA</sequence>
<protein>
    <submittedName>
        <fullName evidence="6">Uncharacterized protein</fullName>
    </submittedName>
</protein>
<keyword evidence="5" id="KW-0472">Membrane</keyword>
<evidence type="ECO:0000256" key="3">
    <source>
        <dbReference type="ARBA" id="ARBA00022692"/>
    </source>
</evidence>
<evidence type="ECO:0000256" key="5">
    <source>
        <dbReference type="ARBA" id="ARBA00023136"/>
    </source>
</evidence>
<dbReference type="OrthoDB" id="9833897at2"/>
<organism evidence="6 7">
    <name type="scientific">Paenibacillus herberti</name>
    <dbReference type="NCBI Taxonomy" id="1619309"/>
    <lineage>
        <taxon>Bacteria</taxon>
        <taxon>Bacillati</taxon>
        <taxon>Bacillota</taxon>
        <taxon>Bacilli</taxon>
        <taxon>Bacillales</taxon>
        <taxon>Paenibacillaceae</taxon>
        <taxon>Paenibacillus</taxon>
    </lineage>
</organism>
<evidence type="ECO:0000313" key="7">
    <source>
        <dbReference type="Proteomes" id="UP000215145"/>
    </source>
</evidence>
<name>A0A229NXF4_9BACL</name>
<dbReference type="NCBIfam" id="TIGR01732">
    <property type="entry name" value="tiny_TM_bacill"/>
    <property type="match status" value="1"/>
</dbReference>
<dbReference type="InterPro" id="IPR010070">
    <property type="entry name" value="YjcZ-like"/>
</dbReference>
<keyword evidence="7" id="KW-1185">Reference proteome</keyword>
<comment type="caution">
    <text evidence="6">The sequence shown here is derived from an EMBL/GenBank/DDBJ whole genome shotgun (WGS) entry which is preliminary data.</text>
</comment>
<dbReference type="AlphaFoldDB" id="A0A229NXF4"/>
<evidence type="ECO:0000256" key="4">
    <source>
        <dbReference type="ARBA" id="ARBA00022989"/>
    </source>
</evidence>
<evidence type="ECO:0000313" key="6">
    <source>
        <dbReference type="EMBL" id="OXM14612.1"/>
    </source>
</evidence>
<keyword evidence="3" id="KW-0812">Transmembrane</keyword>
<dbReference type="EMBL" id="NMUQ01000002">
    <property type="protein sequence ID" value="OXM14612.1"/>
    <property type="molecule type" value="Genomic_DNA"/>
</dbReference>
<keyword evidence="4" id="KW-1133">Transmembrane helix</keyword>
<proteinExistence type="inferred from homology"/>
<dbReference type="GO" id="GO:0016020">
    <property type="term" value="C:membrane"/>
    <property type="evidence" value="ECO:0007669"/>
    <property type="project" value="UniProtKB-SubCell"/>
</dbReference>
<comment type="similarity">
    <text evidence="2">Belongs to the SscA family.</text>
</comment>
<evidence type="ECO:0000256" key="1">
    <source>
        <dbReference type="ARBA" id="ARBA00004370"/>
    </source>
</evidence>
<dbReference type="RefSeq" id="WP_089525429.1">
    <property type="nucleotide sequence ID" value="NZ_NMUQ01000002.1"/>
</dbReference>
<reference evidence="6 7" key="1">
    <citation type="submission" date="2017-07" db="EMBL/GenBank/DDBJ databases">
        <title>Paenibacillus herberti R33 genome sequencing and assembly.</title>
        <authorList>
            <person name="Su W."/>
        </authorList>
    </citation>
    <scope>NUCLEOTIDE SEQUENCE [LARGE SCALE GENOMIC DNA]</scope>
    <source>
        <strain evidence="6 7">R33</strain>
    </source>
</reference>
<accession>A0A229NXF4</accession>
<comment type="subcellular location">
    <subcellularLocation>
        <location evidence="1">Membrane</location>
    </subcellularLocation>
</comment>
<evidence type="ECO:0000256" key="2">
    <source>
        <dbReference type="ARBA" id="ARBA00010221"/>
    </source>
</evidence>
<gene>
    <name evidence="6" type="ORF">CGZ75_16965</name>
</gene>
<dbReference type="Proteomes" id="UP000215145">
    <property type="component" value="Unassembled WGS sequence"/>
</dbReference>